<protein>
    <submittedName>
        <fullName evidence="6">Uncharacterized membrane protein YphA, DoxX/SURF4 family</fullName>
    </submittedName>
</protein>
<dbReference type="Pfam" id="PF07681">
    <property type="entry name" value="DoxX"/>
    <property type="match status" value="1"/>
</dbReference>
<evidence type="ECO:0000313" key="6">
    <source>
        <dbReference type="EMBL" id="SFA79398.1"/>
    </source>
</evidence>
<dbReference type="STRING" id="490629.SAMN05216266_101468"/>
<name>A0A1I0VT50_9PSEU</name>
<reference evidence="7" key="1">
    <citation type="submission" date="2016-10" db="EMBL/GenBank/DDBJ databases">
        <authorList>
            <person name="Varghese N."/>
            <person name="Submissions S."/>
        </authorList>
    </citation>
    <scope>NUCLEOTIDE SEQUENCE [LARGE SCALE GENOMIC DNA]</scope>
    <source>
        <strain evidence="7">CGMCC 4.3568</strain>
    </source>
</reference>
<dbReference type="Proteomes" id="UP000243799">
    <property type="component" value="Unassembled WGS sequence"/>
</dbReference>
<evidence type="ECO:0000256" key="4">
    <source>
        <dbReference type="ARBA" id="ARBA00023136"/>
    </source>
</evidence>
<keyword evidence="3" id="KW-1133">Transmembrane helix</keyword>
<keyword evidence="4" id="KW-0472">Membrane</keyword>
<dbReference type="EMBL" id="FOKG01000001">
    <property type="protein sequence ID" value="SFA79398.1"/>
    <property type="molecule type" value="Genomic_DNA"/>
</dbReference>
<feature type="signal peptide" evidence="5">
    <location>
        <begin position="1"/>
        <end position="22"/>
    </location>
</feature>
<proteinExistence type="predicted"/>
<sequence length="196" mass="20332">MILRRVARPLLASIFIAGGVNALRQPEGHAQAAKPVLDTVEAQAGSLPEQVPTDPVTLVKIDGAVKVGAGVALALGKLPRVASLLLLGTLVPSTAAAHRFWEIEDPGEKQQQQIQFLKNCGLAGGLLLAAADTEGRPSVGWRARKAAKVAGTTAKVAGKQVHDVGEDALDGVRSVQTRTHKLAGKASKAVESAIPR</sequence>
<gene>
    <name evidence="6" type="ORF">SAMN05216266_101468</name>
</gene>
<organism evidence="6 7">
    <name type="scientific">Amycolatopsis marina</name>
    <dbReference type="NCBI Taxonomy" id="490629"/>
    <lineage>
        <taxon>Bacteria</taxon>
        <taxon>Bacillati</taxon>
        <taxon>Actinomycetota</taxon>
        <taxon>Actinomycetes</taxon>
        <taxon>Pseudonocardiales</taxon>
        <taxon>Pseudonocardiaceae</taxon>
        <taxon>Amycolatopsis</taxon>
    </lineage>
</organism>
<evidence type="ECO:0000256" key="3">
    <source>
        <dbReference type="ARBA" id="ARBA00022989"/>
    </source>
</evidence>
<evidence type="ECO:0000256" key="1">
    <source>
        <dbReference type="ARBA" id="ARBA00004141"/>
    </source>
</evidence>
<dbReference type="InterPro" id="IPR032808">
    <property type="entry name" value="DoxX"/>
</dbReference>
<evidence type="ECO:0000256" key="2">
    <source>
        <dbReference type="ARBA" id="ARBA00022692"/>
    </source>
</evidence>
<dbReference type="GO" id="GO:0016020">
    <property type="term" value="C:membrane"/>
    <property type="evidence" value="ECO:0007669"/>
    <property type="project" value="UniProtKB-SubCell"/>
</dbReference>
<dbReference type="RefSeq" id="WP_091668648.1">
    <property type="nucleotide sequence ID" value="NZ_FOKG01000001.1"/>
</dbReference>
<keyword evidence="5" id="KW-0732">Signal</keyword>
<accession>A0A1I0VT50</accession>
<evidence type="ECO:0000313" key="7">
    <source>
        <dbReference type="Proteomes" id="UP000243799"/>
    </source>
</evidence>
<dbReference type="AlphaFoldDB" id="A0A1I0VT50"/>
<comment type="subcellular location">
    <subcellularLocation>
        <location evidence="1">Membrane</location>
        <topology evidence="1">Multi-pass membrane protein</topology>
    </subcellularLocation>
</comment>
<dbReference type="OrthoDB" id="329282at2"/>
<keyword evidence="7" id="KW-1185">Reference proteome</keyword>
<feature type="chain" id="PRO_5038663678" evidence="5">
    <location>
        <begin position="23"/>
        <end position="196"/>
    </location>
</feature>
<evidence type="ECO:0000256" key="5">
    <source>
        <dbReference type="SAM" id="SignalP"/>
    </source>
</evidence>
<keyword evidence="2" id="KW-0812">Transmembrane</keyword>